<feature type="transmembrane region" description="Helical" evidence="1">
    <location>
        <begin position="96"/>
        <end position="118"/>
    </location>
</feature>
<feature type="transmembrane region" description="Helical" evidence="1">
    <location>
        <begin position="180"/>
        <end position="201"/>
    </location>
</feature>
<dbReference type="KEGG" id="sspb:CP982_01580"/>
<protein>
    <submittedName>
        <fullName evidence="2">DUF2975 domain-containing protein</fullName>
    </submittedName>
</protein>
<evidence type="ECO:0000256" key="1">
    <source>
        <dbReference type="SAM" id="Phobius"/>
    </source>
</evidence>
<dbReference type="OrthoDB" id="3524886at2"/>
<dbReference type="Proteomes" id="UP000326505">
    <property type="component" value="Chromosome"/>
</dbReference>
<evidence type="ECO:0000313" key="2">
    <source>
        <dbReference type="EMBL" id="QEV57572.1"/>
    </source>
</evidence>
<feature type="transmembrane region" description="Helical" evidence="1">
    <location>
        <begin position="221"/>
        <end position="239"/>
    </location>
</feature>
<dbReference type="AlphaFoldDB" id="A0A5P2X597"/>
<keyword evidence="1" id="KW-0812">Transmembrane</keyword>
<keyword evidence="1" id="KW-1133">Transmembrane helix</keyword>
<reference evidence="2 3" key="1">
    <citation type="submission" date="2017-09" db="EMBL/GenBank/DDBJ databases">
        <authorList>
            <person name="Lee N."/>
            <person name="Cho B.-K."/>
        </authorList>
    </citation>
    <scope>NUCLEOTIDE SEQUENCE [LARGE SCALE GENOMIC DNA]</scope>
    <source>
        <strain evidence="2 3">ATCC 27465</strain>
    </source>
</reference>
<keyword evidence="1" id="KW-0472">Membrane</keyword>
<organism evidence="2 3">
    <name type="scientific">Streptomyces spectabilis</name>
    <dbReference type="NCBI Taxonomy" id="68270"/>
    <lineage>
        <taxon>Bacteria</taxon>
        <taxon>Bacillati</taxon>
        <taxon>Actinomycetota</taxon>
        <taxon>Actinomycetes</taxon>
        <taxon>Kitasatosporales</taxon>
        <taxon>Streptomycetaceae</taxon>
        <taxon>Streptomyces</taxon>
    </lineage>
</organism>
<dbReference type="EMBL" id="CP023690">
    <property type="protein sequence ID" value="QEV57572.1"/>
    <property type="molecule type" value="Genomic_DNA"/>
</dbReference>
<dbReference type="InterPro" id="IPR021354">
    <property type="entry name" value="DUF2975"/>
</dbReference>
<feature type="transmembrane region" description="Helical" evidence="1">
    <location>
        <begin position="259"/>
        <end position="279"/>
    </location>
</feature>
<accession>A0A5P2X597</accession>
<sequence>MYGPAAERGPPNCLATVSWRLVRSGWRSARLAPGRRPARSPHTCEGRRLSAAERYQGRVVSGKRPLYRFSIASINDMVGEFLMATLRNPLEPMSTAVKGAVALIAAVVLVTLLAAPFVNVTVLGIGGDSVCATDQATTVGAGKNPFPDDIRPAPGAAVTLDAHPRYCTDDPSALQGLLSAAHVVGPLVYFLGALVLAVRLIQGAERQGLYTVQTAGRLRVLGWWMLGGSVFAAVTSSVTETSIAASLSGDGGILAASGLWMWDVPFTAIFAGLGLLTFARIMRIGAGMREDLAGTV</sequence>
<name>A0A5P2X597_STRST</name>
<evidence type="ECO:0000313" key="3">
    <source>
        <dbReference type="Proteomes" id="UP000326505"/>
    </source>
</evidence>
<gene>
    <name evidence="2" type="ORF">CP982_01580</name>
</gene>
<proteinExistence type="predicted"/>
<dbReference type="Pfam" id="PF11188">
    <property type="entry name" value="DUF2975"/>
    <property type="match status" value="1"/>
</dbReference>